<dbReference type="SUPFAM" id="SSF46689">
    <property type="entry name" value="Homeodomain-like"/>
    <property type="match status" value="2"/>
</dbReference>
<keyword evidence="3" id="KW-0804">Transcription</keyword>
<evidence type="ECO:0000313" key="6">
    <source>
        <dbReference type="Proteomes" id="UP001333710"/>
    </source>
</evidence>
<evidence type="ECO:0000256" key="2">
    <source>
        <dbReference type="ARBA" id="ARBA00023125"/>
    </source>
</evidence>
<dbReference type="PROSITE" id="PS01124">
    <property type="entry name" value="HTH_ARAC_FAMILY_2"/>
    <property type="match status" value="1"/>
</dbReference>
<dbReference type="RefSeq" id="WP_338290634.1">
    <property type="nucleotide sequence ID" value="NZ_AP027272.1"/>
</dbReference>
<dbReference type="PANTHER" id="PTHR43130">
    <property type="entry name" value="ARAC-FAMILY TRANSCRIPTIONAL REGULATOR"/>
    <property type="match status" value="1"/>
</dbReference>
<dbReference type="SMART" id="SM00342">
    <property type="entry name" value="HTH_ARAC"/>
    <property type="match status" value="1"/>
</dbReference>
<proteinExistence type="predicted"/>
<evidence type="ECO:0000256" key="3">
    <source>
        <dbReference type="ARBA" id="ARBA00023163"/>
    </source>
</evidence>
<dbReference type="InterPro" id="IPR020449">
    <property type="entry name" value="Tscrpt_reg_AraC-type_HTH"/>
</dbReference>
<dbReference type="PANTHER" id="PTHR43130:SF11">
    <property type="entry name" value="TRANSCRIPTIONAL REGULATORY PROTEIN"/>
    <property type="match status" value="1"/>
</dbReference>
<evidence type="ECO:0000313" key="5">
    <source>
        <dbReference type="EMBL" id="BDX04791.1"/>
    </source>
</evidence>
<feature type="domain" description="HTH araC/xylS-type" evidence="4">
    <location>
        <begin position="235"/>
        <end position="333"/>
    </location>
</feature>
<dbReference type="Gene3D" id="3.40.50.880">
    <property type="match status" value="1"/>
</dbReference>
<dbReference type="InterPro" id="IPR029062">
    <property type="entry name" value="Class_I_gatase-like"/>
</dbReference>
<dbReference type="Pfam" id="PF12833">
    <property type="entry name" value="HTH_18"/>
    <property type="match status" value="1"/>
</dbReference>
<dbReference type="InterPro" id="IPR009057">
    <property type="entry name" value="Homeodomain-like_sf"/>
</dbReference>
<reference evidence="5" key="1">
    <citation type="submission" date="2023-01" db="EMBL/GenBank/DDBJ databases">
        <title>Complete genome sequence of Planctobacterium marinum strain Dej080120_11.</title>
        <authorList>
            <person name="Ueki S."/>
            <person name="Maruyama F."/>
        </authorList>
    </citation>
    <scope>NUCLEOTIDE SEQUENCE</scope>
    <source>
        <strain evidence="5">Dej080120_11</strain>
    </source>
</reference>
<dbReference type="KEGG" id="pmaw:MACH26_03120"/>
<gene>
    <name evidence="5" type="ORF">MACH26_03120</name>
</gene>
<sequence length="339" mass="37892">MNVQLPVGVKRVALVAFNGATELSVGGARDIFSAANMVVRNRLAPSSNISRSKLSDVYVVTQDGQAVKSFSGATIQADCSIECSHQFQLILITGFWGDVRQIIAENQQLLVWLRAQYQQDAIIGCLHAGSYLLAEAGLLDDKVATVYWRFVDDFKKRYRKVILMPEKTITAAGNIYTSSGVNSAIELASFLVEKLWGTEVAQKVARNFLMDVPRINSTFELKLSQYREHNDSLVHNAQNWLETHFSSDFMMEEVADKAGLSVRNLTRRFKLRAGLSPSQYLQKVRIEIACDLLRTTELSVDQITFRVGYSDVSSFCKLFKKITGKRPGEFRAPSSATTK</sequence>
<protein>
    <submittedName>
        <fullName evidence="5">AraC family transcriptional regulator</fullName>
    </submittedName>
</protein>
<dbReference type="EMBL" id="AP027272">
    <property type="protein sequence ID" value="BDX04791.1"/>
    <property type="molecule type" value="Genomic_DNA"/>
</dbReference>
<dbReference type="Pfam" id="PF01965">
    <property type="entry name" value="DJ-1_PfpI"/>
    <property type="match status" value="1"/>
</dbReference>
<keyword evidence="2" id="KW-0238">DNA-binding</keyword>
<dbReference type="Proteomes" id="UP001333710">
    <property type="component" value="Chromosome"/>
</dbReference>
<dbReference type="InterPro" id="IPR002818">
    <property type="entry name" value="DJ-1/PfpI"/>
</dbReference>
<dbReference type="GO" id="GO:0003700">
    <property type="term" value="F:DNA-binding transcription factor activity"/>
    <property type="evidence" value="ECO:0007669"/>
    <property type="project" value="InterPro"/>
</dbReference>
<dbReference type="InterPro" id="IPR052158">
    <property type="entry name" value="INH-QAR"/>
</dbReference>
<evidence type="ECO:0000259" key="4">
    <source>
        <dbReference type="PROSITE" id="PS01124"/>
    </source>
</evidence>
<name>A0AA48HED2_9ALTE</name>
<organism evidence="5 6">
    <name type="scientific">Planctobacterium marinum</name>
    <dbReference type="NCBI Taxonomy" id="1631968"/>
    <lineage>
        <taxon>Bacteria</taxon>
        <taxon>Pseudomonadati</taxon>
        <taxon>Pseudomonadota</taxon>
        <taxon>Gammaproteobacteria</taxon>
        <taxon>Alteromonadales</taxon>
        <taxon>Alteromonadaceae</taxon>
        <taxon>Planctobacterium</taxon>
    </lineage>
</organism>
<keyword evidence="1" id="KW-0805">Transcription regulation</keyword>
<dbReference type="SUPFAM" id="SSF52317">
    <property type="entry name" value="Class I glutamine amidotransferase-like"/>
    <property type="match status" value="1"/>
</dbReference>
<dbReference type="GO" id="GO:0043565">
    <property type="term" value="F:sequence-specific DNA binding"/>
    <property type="evidence" value="ECO:0007669"/>
    <property type="project" value="InterPro"/>
</dbReference>
<dbReference type="InterPro" id="IPR018060">
    <property type="entry name" value="HTH_AraC"/>
</dbReference>
<dbReference type="CDD" id="cd03138">
    <property type="entry name" value="GATase1_AraC_2"/>
    <property type="match status" value="1"/>
</dbReference>
<accession>A0AA48HED2</accession>
<keyword evidence="6" id="KW-1185">Reference proteome</keyword>
<dbReference type="PRINTS" id="PR00032">
    <property type="entry name" value="HTHARAC"/>
</dbReference>
<dbReference type="Gene3D" id="1.10.10.60">
    <property type="entry name" value="Homeodomain-like"/>
    <property type="match status" value="2"/>
</dbReference>
<evidence type="ECO:0000256" key="1">
    <source>
        <dbReference type="ARBA" id="ARBA00023015"/>
    </source>
</evidence>
<dbReference type="AlphaFoldDB" id="A0AA48HED2"/>